<feature type="compositionally biased region" description="Basic and acidic residues" evidence="1">
    <location>
        <begin position="52"/>
        <end position="64"/>
    </location>
</feature>
<evidence type="ECO:0000313" key="3">
    <source>
        <dbReference type="Proteomes" id="UP001556367"/>
    </source>
</evidence>
<evidence type="ECO:0000313" key="2">
    <source>
        <dbReference type="EMBL" id="KAL0954995.1"/>
    </source>
</evidence>
<dbReference type="Proteomes" id="UP001556367">
    <property type="component" value="Unassembled WGS sequence"/>
</dbReference>
<feature type="region of interest" description="Disordered" evidence="1">
    <location>
        <begin position="1"/>
        <end position="21"/>
    </location>
</feature>
<evidence type="ECO:0000256" key="1">
    <source>
        <dbReference type="SAM" id="MobiDB-lite"/>
    </source>
</evidence>
<reference evidence="3" key="1">
    <citation type="submission" date="2024-06" db="EMBL/GenBank/DDBJ databases">
        <title>Multi-omics analyses provide insights into the biosynthesis of the anticancer antibiotic pleurotin in Hohenbuehelia grisea.</title>
        <authorList>
            <person name="Weaver J.A."/>
            <person name="Alberti F."/>
        </authorList>
    </citation>
    <scope>NUCLEOTIDE SEQUENCE [LARGE SCALE GENOMIC DNA]</scope>
    <source>
        <strain evidence="3">T-177</strain>
    </source>
</reference>
<feature type="region of interest" description="Disordered" evidence="1">
    <location>
        <begin position="39"/>
        <end position="67"/>
    </location>
</feature>
<sequence length="283" mass="31804">MVTATWPSSVQQQATPHSPEPCLQLTLSHVKYPRRTVIRVLDSDSSTSPRPESPRRNSREDRPQDPTTVLAVQQVPVPDPPAYSINSTNTPGPYLKALELQSWLPDEFTRHPEPQEPVGEQIVPQLHNVAIRGIGAPWEPPDPLVKMFYQQPWERFTTDLRDALAGKFYIPGVPAKDRLVLRSLIDGDLIQTWNEKFFRKRRIEVRCDLDPSPRLLVDIIPVASDDFGTAGQPDTSTTQSDNSESGLPSMPGSRPEEGSASRRNRSVRFDQSSEVHDDSTREV</sequence>
<protein>
    <submittedName>
        <fullName evidence="2">Uncharacterized protein</fullName>
    </submittedName>
</protein>
<proteinExistence type="predicted"/>
<name>A0ABR3JGY1_9AGAR</name>
<accession>A0ABR3JGY1</accession>
<feature type="compositionally biased region" description="Basic and acidic residues" evidence="1">
    <location>
        <begin position="267"/>
        <end position="283"/>
    </location>
</feature>
<feature type="region of interest" description="Disordered" evidence="1">
    <location>
        <begin position="226"/>
        <end position="283"/>
    </location>
</feature>
<keyword evidence="3" id="KW-1185">Reference proteome</keyword>
<dbReference type="EMBL" id="JASNQZ010000007">
    <property type="protein sequence ID" value="KAL0954995.1"/>
    <property type="molecule type" value="Genomic_DNA"/>
</dbReference>
<feature type="compositionally biased region" description="Polar residues" evidence="1">
    <location>
        <begin position="1"/>
        <end position="16"/>
    </location>
</feature>
<feature type="compositionally biased region" description="Polar residues" evidence="1">
    <location>
        <begin position="232"/>
        <end position="246"/>
    </location>
</feature>
<comment type="caution">
    <text evidence="2">The sequence shown here is derived from an EMBL/GenBank/DDBJ whole genome shotgun (WGS) entry which is preliminary data.</text>
</comment>
<organism evidence="2 3">
    <name type="scientific">Hohenbuehelia grisea</name>
    <dbReference type="NCBI Taxonomy" id="104357"/>
    <lineage>
        <taxon>Eukaryota</taxon>
        <taxon>Fungi</taxon>
        <taxon>Dikarya</taxon>
        <taxon>Basidiomycota</taxon>
        <taxon>Agaricomycotina</taxon>
        <taxon>Agaricomycetes</taxon>
        <taxon>Agaricomycetidae</taxon>
        <taxon>Agaricales</taxon>
        <taxon>Pleurotineae</taxon>
        <taxon>Pleurotaceae</taxon>
        <taxon>Hohenbuehelia</taxon>
    </lineage>
</organism>
<gene>
    <name evidence="2" type="ORF">HGRIS_003921</name>
</gene>